<protein>
    <submittedName>
        <fullName evidence="1">Uncharacterized protein</fullName>
    </submittedName>
</protein>
<sequence>MHKITFMGHLFEPQIVLSENPLKKRYNLRLLYHKESLFIATREENSNSKIINLLLYFLEKDKYLHLLSDYELKTSLDDIIGIDRLKKCLWIICKLQFIYFTYIKDRCSKSH</sequence>
<reference evidence="1 2" key="1">
    <citation type="submission" date="2017-05" db="EMBL/GenBank/DDBJ databases">
        <authorList>
            <person name="Varghese N."/>
            <person name="Submissions S."/>
        </authorList>
    </citation>
    <scope>NUCLEOTIDE SEQUENCE [LARGE SCALE GENOMIC DNA]</scope>
    <source>
        <strain evidence="1 2">MACB1020</strain>
    </source>
</reference>
<organism evidence="1 2">
    <name type="scientific">Caldicellulosiruptor bescii</name>
    <name type="common">Anaerocellum thermophilum</name>
    <dbReference type="NCBI Taxonomy" id="31899"/>
    <lineage>
        <taxon>Bacteria</taxon>
        <taxon>Bacillati</taxon>
        <taxon>Bacillota</taxon>
        <taxon>Bacillota incertae sedis</taxon>
        <taxon>Caldicellulosiruptorales</taxon>
        <taxon>Caldicellulosiruptoraceae</taxon>
        <taxon>Caldicellulosiruptor</taxon>
    </lineage>
</organism>
<proteinExistence type="predicted"/>
<gene>
    <name evidence="1" type="ORF">SAMN05216240_2859</name>
</gene>
<accession>A0ABY1SCP4</accession>
<dbReference type="Proteomes" id="UP000196803">
    <property type="component" value="Unassembled WGS sequence"/>
</dbReference>
<comment type="caution">
    <text evidence="1">The sequence shown here is derived from an EMBL/GenBank/DDBJ whole genome shotgun (WGS) entry which is preliminary data.</text>
</comment>
<dbReference type="EMBL" id="FXXC01000001">
    <property type="protein sequence ID" value="SMR95837.1"/>
    <property type="molecule type" value="Genomic_DNA"/>
</dbReference>
<evidence type="ECO:0000313" key="1">
    <source>
        <dbReference type="EMBL" id="SMR95837.1"/>
    </source>
</evidence>
<evidence type="ECO:0000313" key="2">
    <source>
        <dbReference type="Proteomes" id="UP000196803"/>
    </source>
</evidence>
<keyword evidence="2" id="KW-1185">Reference proteome</keyword>
<name>A0ABY1SCP4_CALBS</name>